<dbReference type="Gene3D" id="3.10.105.10">
    <property type="entry name" value="Dipeptide-binding Protein, Domain 3"/>
    <property type="match status" value="1"/>
</dbReference>
<evidence type="ECO:0000313" key="6">
    <source>
        <dbReference type="EMBL" id="RKF05541.1"/>
    </source>
</evidence>
<feature type="signal peptide" evidence="4">
    <location>
        <begin position="1"/>
        <end position="26"/>
    </location>
</feature>
<evidence type="ECO:0000259" key="5">
    <source>
        <dbReference type="Pfam" id="PF00496"/>
    </source>
</evidence>
<gene>
    <name evidence="6" type="ORF">DEM25_017370</name>
</gene>
<dbReference type="Proteomes" id="UP000246132">
    <property type="component" value="Unassembled WGS sequence"/>
</dbReference>
<organism evidence="6 7">
    <name type="scientific">Oceaniradius stylonematis</name>
    <dbReference type="NCBI Taxonomy" id="2184161"/>
    <lineage>
        <taxon>Bacteria</taxon>
        <taxon>Pseudomonadati</taxon>
        <taxon>Pseudomonadota</taxon>
        <taxon>Alphaproteobacteria</taxon>
        <taxon>Hyphomicrobiales</taxon>
        <taxon>Ahrensiaceae</taxon>
        <taxon>Oceaniradius</taxon>
    </lineage>
</organism>
<dbReference type="GO" id="GO:0043190">
    <property type="term" value="C:ATP-binding cassette (ABC) transporter complex"/>
    <property type="evidence" value="ECO:0007669"/>
    <property type="project" value="InterPro"/>
</dbReference>
<feature type="chain" id="PRO_5018766847" evidence="4">
    <location>
        <begin position="27"/>
        <end position="523"/>
    </location>
</feature>
<dbReference type="GO" id="GO:0015833">
    <property type="term" value="P:peptide transport"/>
    <property type="evidence" value="ECO:0007669"/>
    <property type="project" value="TreeGrafter"/>
</dbReference>
<protein>
    <submittedName>
        <fullName evidence="6">ABC transporter substrate-binding protein</fullName>
    </submittedName>
</protein>
<proteinExistence type="inferred from homology"/>
<dbReference type="InterPro" id="IPR030678">
    <property type="entry name" value="Peptide/Ni-bd"/>
</dbReference>
<keyword evidence="7" id="KW-1185">Reference proteome</keyword>
<keyword evidence="3 4" id="KW-0732">Signal</keyword>
<dbReference type="CDD" id="cd08517">
    <property type="entry name" value="PBP2_NikA_DppA_OppA_like_13"/>
    <property type="match status" value="1"/>
</dbReference>
<dbReference type="PANTHER" id="PTHR30290:SF38">
    <property type="entry name" value="D,D-DIPEPTIDE-BINDING PERIPLASMIC PROTEIN DDPA-RELATED"/>
    <property type="match status" value="1"/>
</dbReference>
<dbReference type="GO" id="GO:1904680">
    <property type="term" value="F:peptide transmembrane transporter activity"/>
    <property type="evidence" value="ECO:0007669"/>
    <property type="project" value="TreeGrafter"/>
</dbReference>
<dbReference type="OrthoDB" id="9803988at2"/>
<comment type="similarity">
    <text evidence="2">Belongs to the bacterial solute-binding protein 5 family.</text>
</comment>
<evidence type="ECO:0000256" key="4">
    <source>
        <dbReference type="SAM" id="SignalP"/>
    </source>
</evidence>
<reference evidence="6 7" key="1">
    <citation type="journal article" date="2018" name="Int. J. Syst. Bacteriol.">
        <title>Oceaniradius stylonemae gen. nov., sp. nov., isolated from a red alga, Stylonema cornu-cervi.</title>
        <authorList>
            <person name="Jeong S."/>
        </authorList>
    </citation>
    <scope>NUCLEOTIDE SEQUENCE [LARGE SCALE GENOMIC DNA]</scope>
    <source>
        <strain evidence="6 7">StC1</strain>
    </source>
</reference>
<dbReference type="InterPro" id="IPR000914">
    <property type="entry name" value="SBP_5_dom"/>
</dbReference>
<dbReference type="AlphaFoldDB" id="A0A3A8AIL0"/>
<name>A0A3A8AIL0_9HYPH</name>
<feature type="domain" description="Solute-binding protein family 5" evidence="5">
    <location>
        <begin position="72"/>
        <end position="415"/>
    </location>
</feature>
<sequence>MGKRMFSALVGVALLAMSSSASLAQAADQRLSMAINPEPATLILGLNLQAPTQTIGGKIYEGLIVFDKALDPQPSLAESWEISADGKTYTFNLQENVKWHDGAPFSSADVAFSLGTMLPQTHPIARTTLAVIDTIETPDDDTVVITLKNPFNAFLTALAMNTAPMMPKHIYEGTDYAANPANETPIGTGPFKLKEWKKGEYILLERNSDYWQADRPHLDEILFRVIPDEAARSIALENGDVQVTSFSDIEYVDVERFRSNDNFEVTYEGYEFFSPLMWIEINHRVGPLGDKRYRQALMYALDRNFIADAIWFGSAKPATGPISSTMKYYSADVPEYPYDPAKAEQLLDEMGLTPDASGVRHRVKLLGLPYGTTFVRTGEYIKQALSKVGIEVTLESVDRGTWAQRVAAWDYELTLDFVYQLGHPAIGIHRTYSSSNIRNVLFSNTMGYSNPEVDTLFDEATVETDQARLQETYTKAQQVLVDDVPLAWLIEIKFPTIHAKTVEGLVTTAHGVNGSFADVQIAE</sequence>
<dbReference type="GO" id="GO:0030288">
    <property type="term" value="C:outer membrane-bounded periplasmic space"/>
    <property type="evidence" value="ECO:0007669"/>
    <property type="project" value="UniProtKB-ARBA"/>
</dbReference>
<comment type="caution">
    <text evidence="6">The sequence shown here is derived from an EMBL/GenBank/DDBJ whole genome shotgun (WGS) entry which is preliminary data.</text>
</comment>
<dbReference type="Pfam" id="PF00496">
    <property type="entry name" value="SBP_bac_5"/>
    <property type="match status" value="1"/>
</dbReference>
<dbReference type="EMBL" id="QFWV02000009">
    <property type="protein sequence ID" value="RKF05541.1"/>
    <property type="molecule type" value="Genomic_DNA"/>
</dbReference>
<dbReference type="PIRSF" id="PIRSF002741">
    <property type="entry name" value="MppA"/>
    <property type="match status" value="1"/>
</dbReference>
<dbReference type="Gene3D" id="3.40.190.10">
    <property type="entry name" value="Periplasmic binding protein-like II"/>
    <property type="match status" value="1"/>
</dbReference>
<evidence type="ECO:0000256" key="1">
    <source>
        <dbReference type="ARBA" id="ARBA00004418"/>
    </source>
</evidence>
<accession>A0A3A8AIL0</accession>
<evidence type="ECO:0000256" key="2">
    <source>
        <dbReference type="ARBA" id="ARBA00005695"/>
    </source>
</evidence>
<dbReference type="RefSeq" id="WP_109767595.1">
    <property type="nucleotide sequence ID" value="NZ_QFWV02000009.1"/>
</dbReference>
<dbReference type="PANTHER" id="PTHR30290">
    <property type="entry name" value="PERIPLASMIC BINDING COMPONENT OF ABC TRANSPORTER"/>
    <property type="match status" value="1"/>
</dbReference>
<evidence type="ECO:0000313" key="7">
    <source>
        <dbReference type="Proteomes" id="UP000246132"/>
    </source>
</evidence>
<dbReference type="InterPro" id="IPR039424">
    <property type="entry name" value="SBP_5"/>
</dbReference>
<evidence type="ECO:0000256" key="3">
    <source>
        <dbReference type="ARBA" id="ARBA00022729"/>
    </source>
</evidence>
<comment type="subcellular location">
    <subcellularLocation>
        <location evidence="1">Periplasm</location>
    </subcellularLocation>
</comment>
<dbReference type="SUPFAM" id="SSF53850">
    <property type="entry name" value="Periplasmic binding protein-like II"/>
    <property type="match status" value="1"/>
</dbReference>